<dbReference type="RefSeq" id="WP_010078280.1">
    <property type="nucleotide sequence ID" value="NZ_AYYH01000027.1"/>
</dbReference>
<dbReference type="EMBL" id="AYYH01000027">
    <property type="protein sequence ID" value="KRN09352.1"/>
    <property type="molecule type" value="Genomic_DNA"/>
</dbReference>
<reference evidence="1 2" key="1">
    <citation type="journal article" date="2015" name="Genome Announc.">
        <title>Expanding the biotechnology potential of lactobacilli through comparative genomics of 213 strains and associated genera.</title>
        <authorList>
            <person name="Sun Z."/>
            <person name="Harris H.M."/>
            <person name="McCann A."/>
            <person name="Guo C."/>
            <person name="Argimon S."/>
            <person name="Zhang W."/>
            <person name="Yang X."/>
            <person name="Jeffery I.B."/>
            <person name="Cooney J.C."/>
            <person name="Kagawa T.F."/>
            <person name="Liu W."/>
            <person name="Song Y."/>
            <person name="Salvetti E."/>
            <person name="Wrobel A."/>
            <person name="Rasinkangas P."/>
            <person name="Parkhill J."/>
            <person name="Rea M.C."/>
            <person name="O'Sullivan O."/>
            <person name="Ritari J."/>
            <person name="Douillard F.P."/>
            <person name="Paul Ross R."/>
            <person name="Yang R."/>
            <person name="Briner A.E."/>
            <person name="Felis G.E."/>
            <person name="de Vos W.M."/>
            <person name="Barrangou R."/>
            <person name="Klaenhammer T.R."/>
            <person name="Caufield P.W."/>
            <person name="Cui Y."/>
            <person name="Zhang H."/>
            <person name="O'Toole P.W."/>
        </authorList>
    </citation>
    <scope>NUCLEOTIDE SEQUENCE [LARGE SCALE GENOMIC DNA]</scope>
    <source>
        <strain evidence="1 2">DSM 20444</strain>
    </source>
</reference>
<gene>
    <name evidence="1" type="ORF">FD00_GL001075</name>
</gene>
<accession>A0A0R2DZK5</accession>
<keyword evidence="2" id="KW-1185">Reference proteome</keyword>
<organism evidence="1 2">
    <name type="scientific">Liquorilactobacillus mali KCTC 3596 = DSM 20444</name>
    <dbReference type="NCBI Taxonomy" id="1046596"/>
    <lineage>
        <taxon>Bacteria</taxon>
        <taxon>Bacillati</taxon>
        <taxon>Bacillota</taxon>
        <taxon>Bacilli</taxon>
        <taxon>Lactobacillales</taxon>
        <taxon>Lactobacillaceae</taxon>
        <taxon>Liquorilactobacillus</taxon>
    </lineage>
</organism>
<comment type="caution">
    <text evidence="1">The sequence shown here is derived from an EMBL/GenBank/DDBJ whole genome shotgun (WGS) entry which is preliminary data.</text>
</comment>
<proteinExistence type="predicted"/>
<dbReference type="OrthoDB" id="2140771at2"/>
<dbReference type="AlphaFoldDB" id="A0A0R2DZK5"/>
<evidence type="ECO:0000313" key="2">
    <source>
        <dbReference type="Proteomes" id="UP000050898"/>
    </source>
</evidence>
<evidence type="ECO:0000313" key="1">
    <source>
        <dbReference type="EMBL" id="KRN09352.1"/>
    </source>
</evidence>
<dbReference type="Proteomes" id="UP000050898">
    <property type="component" value="Unassembled WGS sequence"/>
</dbReference>
<protein>
    <submittedName>
        <fullName evidence="1">Phage protein</fullName>
    </submittedName>
</protein>
<dbReference type="PATRIC" id="fig|1046596.6.peg.1155"/>
<name>A0A0R2DZK5_9LACO</name>
<sequence>MDNKINTRNMNININSVRYKVSRTKKLWDGGEPCWGVTLFKENKIKIDNSLSAQKMEQVLVHELVHATLHEAGLENYSCDEELVNPLGNALYSLIMENQPLFRTMMDNYRRYSDKSLTTVSQIGKYFK</sequence>